<dbReference type="InterPro" id="IPR029787">
    <property type="entry name" value="Nucleotide_cyclase"/>
</dbReference>
<evidence type="ECO:0000313" key="4">
    <source>
        <dbReference type="Proteomes" id="UP000247540"/>
    </source>
</evidence>
<accession>A0A318SIU8</accession>
<feature type="transmembrane region" description="Helical" evidence="1">
    <location>
        <begin position="342"/>
        <end position="361"/>
    </location>
</feature>
<dbReference type="InterPro" id="IPR011622">
    <property type="entry name" value="7TMR_DISM_rcpt_extracell_dom2"/>
</dbReference>
<dbReference type="NCBIfam" id="TIGR00254">
    <property type="entry name" value="GGDEF"/>
    <property type="match status" value="1"/>
</dbReference>
<dbReference type="EMBL" id="QJTC01000004">
    <property type="protein sequence ID" value="PYE78917.1"/>
    <property type="molecule type" value="Genomic_DNA"/>
</dbReference>
<dbReference type="Gene3D" id="2.60.40.2380">
    <property type="match status" value="1"/>
</dbReference>
<feature type="domain" description="GGDEF" evidence="2">
    <location>
        <begin position="501"/>
        <end position="634"/>
    </location>
</feature>
<dbReference type="InterPro" id="IPR000160">
    <property type="entry name" value="GGDEF_dom"/>
</dbReference>
<reference evidence="3 4" key="1">
    <citation type="submission" date="2018-06" db="EMBL/GenBank/DDBJ databases">
        <title>Genomic Encyclopedia of Type Strains, Phase III (KMG-III): the genomes of soil and plant-associated and newly described type strains.</title>
        <authorList>
            <person name="Whitman W."/>
        </authorList>
    </citation>
    <scope>NUCLEOTIDE SEQUENCE [LARGE SCALE GENOMIC DNA]</scope>
    <source>
        <strain evidence="3 4">CECT 7646</strain>
    </source>
</reference>
<dbReference type="InterPro" id="IPR011623">
    <property type="entry name" value="7TMR_DISM_rcpt_extracell_dom1"/>
</dbReference>
<dbReference type="PROSITE" id="PS50887">
    <property type="entry name" value="GGDEF"/>
    <property type="match status" value="1"/>
</dbReference>
<feature type="transmembrane region" description="Helical" evidence="1">
    <location>
        <begin position="249"/>
        <end position="269"/>
    </location>
</feature>
<dbReference type="AlphaFoldDB" id="A0A318SIU8"/>
<dbReference type="Gene3D" id="3.30.70.270">
    <property type="match status" value="1"/>
</dbReference>
<feature type="transmembrane region" description="Helical" evidence="1">
    <location>
        <begin position="276"/>
        <end position="296"/>
    </location>
</feature>
<gene>
    <name evidence="3" type="ORF">DFQ15_104110</name>
</gene>
<evidence type="ECO:0000256" key="1">
    <source>
        <dbReference type="SAM" id="Phobius"/>
    </source>
</evidence>
<keyword evidence="4" id="KW-1185">Reference proteome</keyword>
<keyword evidence="1" id="KW-0812">Transmembrane</keyword>
<dbReference type="CDD" id="cd01949">
    <property type="entry name" value="GGDEF"/>
    <property type="match status" value="1"/>
</dbReference>
<keyword evidence="1" id="KW-1133">Transmembrane helix</keyword>
<dbReference type="Pfam" id="PF00990">
    <property type="entry name" value="GGDEF"/>
    <property type="match status" value="1"/>
</dbReference>
<dbReference type="PANTHER" id="PTHR46663">
    <property type="entry name" value="DIGUANYLATE CYCLASE DGCT-RELATED"/>
    <property type="match status" value="1"/>
</dbReference>
<dbReference type="Pfam" id="PF07696">
    <property type="entry name" value="7TMR-DISMED2"/>
    <property type="match status" value="1"/>
</dbReference>
<proteinExistence type="predicted"/>
<dbReference type="Proteomes" id="UP000247540">
    <property type="component" value="Unassembled WGS sequence"/>
</dbReference>
<keyword evidence="1" id="KW-0472">Membrane</keyword>
<protein>
    <submittedName>
        <fullName evidence="3">Diguanylate cyclase (GGDEF)-like protein</fullName>
    </submittedName>
</protein>
<organism evidence="3 4">
    <name type="scientific">Xylophilus ampelinus</name>
    <dbReference type="NCBI Taxonomy" id="54067"/>
    <lineage>
        <taxon>Bacteria</taxon>
        <taxon>Pseudomonadati</taxon>
        <taxon>Pseudomonadota</taxon>
        <taxon>Betaproteobacteria</taxon>
        <taxon>Burkholderiales</taxon>
        <taxon>Xylophilus</taxon>
    </lineage>
</organism>
<dbReference type="PANTHER" id="PTHR46663:SF4">
    <property type="entry name" value="DIGUANYLATE CYCLASE DGCT-RELATED"/>
    <property type="match status" value="1"/>
</dbReference>
<dbReference type="SUPFAM" id="SSF55073">
    <property type="entry name" value="Nucleotide cyclase"/>
    <property type="match status" value="1"/>
</dbReference>
<dbReference type="Pfam" id="PF07695">
    <property type="entry name" value="7TMR-DISM_7TM"/>
    <property type="match status" value="1"/>
</dbReference>
<dbReference type="InterPro" id="IPR052163">
    <property type="entry name" value="DGC-Regulatory_Protein"/>
</dbReference>
<feature type="transmembrane region" description="Helical" evidence="1">
    <location>
        <begin position="308"/>
        <end position="330"/>
    </location>
</feature>
<feature type="transmembrane region" description="Helical" evidence="1">
    <location>
        <begin position="400"/>
        <end position="422"/>
    </location>
</feature>
<sequence length="643" mass="71032">MRAVTFCSGFGVTLFSMHTLAASGYFRRRLTHFWNRDGRAILWMALAWALGLWLFQIVAEKAAVRQAVGSVHPSAPISLQRQAGGQGIGGKLGFLVDRTGELRIEQIVAADTQDPHLRFRYPGDTQRIGVGLGRGVVWAKFQFIVAERARDAHWLMVMPSVAARDLRFHGPYDAGGTRMAPPQVAGADHPFSSRPVPTERMSFPFRVPEPGLYTVYFRVQSDVMQVYAPRLWNETDYLVSTEGKRLFDGLTYGILLGMLVYNLLLLSIFRERMHTYYLITCACAVLTLASFNGHLSRYLWPDAPALPQYLYTAAPLLWAVFASQFGRHFLDLRAHARRIDQALAALVLVLTCMLVAVTADGDLSLQVRWLSRATEVVAVLGPPLLAVGGLRAYRAGFKPALLYLSGLAILVLSALLLILSNWGVLPWSGLQLNLLQLGAAAELVVLSVALGSRLRSLRRAQQELHARADSLVTQAETDPLTGVANRRGLQRRAERQFATGAPQALLLLDLDRFKPINDRFGHHAGDLVLVELARRLRSELRDIDTVARLGGDEFVVLVSGETDRGALSAMAHRMSEQMRAPVDYEGRALMVTASIGIARFPRDARDLAGLLRAADAAMYHSKQQHHSDFAFPEDMQPAARAAG</sequence>
<evidence type="ECO:0000313" key="3">
    <source>
        <dbReference type="EMBL" id="PYE78917.1"/>
    </source>
</evidence>
<name>A0A318SIU8_9BURK</name>
<dbReference type="InterPro" id="IPR043128">
    <property type="entry name" value="Rev_trsase/Diguanyl_cyclase"/>
</dbReference>
<dbReference type="SMART" id="SM00267">
    <property type="entry name" value="GGDEF"/>
    <property type="match status" value="1"/>
</dbReference>
<comment type="caution">
    <text evidence="3">The sequence shown here is derived from an EMBL/GenBank/DDBJ whole genome shotgun (WGS) entry which is preliminary data.</text>
</comment>
<feature type="transmembrane region" description="Helical" evidence="1">
    <location>
        <begin position="434"/>
        <end position="452"/>
    </location>
</feature>
<evidence type="ECO:0000259" key="2">
    <source>
        <dbReference type="PROSITE" id="PS50887"/>
    </source>
</evidence>
<feature type="transmembrane region" description="Helical" evidence="1">
    <location>
        <begin position="40"/>
        <end position="59"/>
    </location>
</feature>
<feature type="transmembrane region" description="Helical" evidence="1">
    <location>
        <begin position="373"/>
        <end position="393"/>
    </location>
</feature>